<dbReference type="InterPro" id="IPR052895">
    <property type="entry name" value="HetReg/Transcr_Mod"/>
</dbReference>
<dbReference type="PANTHER" id="PTHR24148:SF64">
    <property type="entry name" value="HETEROKARYON INCOMPATIBILITY DOMAIN-CONTAINING PROTEIN"/>
    <property type="match status" value="1"/>
</dbReference>
<dbReference type="EMBL" id="MU858253">
    <property type="protein sequence ID" value="KAK4208209.1"/>
    <property type="molecule type" value="Genomic_DNA"/>
</dbReference>
<sequence length="612" mass="68555">MALPIYSPLPSARSTRILIVKPSDSSDAPIECELKTIDLDDEENPTYYEALSYVWGKQSDESNPSNILLHGHEHTVTPNLEAALRHLRGDDGPLLLCVDVICINQSDLSERATQVEMMADIYKSAVTTVSWLGEGDADSDEAVELLRDLGSWAMDHQNECYDYLKEGIDTRTPAEVIEGLGFSLQDRNWPSVWRLFERPYWSRVWIIQELAARGDSLGGANGLFHCGSKSFWRFQFDALCAVVSMCIEAGPSANLRGVTTGNTAQDVVLETQEPWVSLQKRMHPPGIRMAQILTACDAVRGTKHNLDPQIDLLLRFTRRFQATDPRDRLFAIRGLVIDGLLVTPNYSKSFEEVVKDFAINHIRAHSSLQILLGNRFREHSPSWIPDILADDRPTGRGFLPHRSNPYRATGDRDAVIAYHSTSNILSCRGILVGTINKVIGPLLVLERPGAEHDRGNYFSPDQDKVATAVRDFYRRLGDGRGREIFWRTLCLDNDSSMGTIDKPAPAPADYATRFCVMFGLQRVPEHFMPAEHPLWRFSSFIAPFHKAFDEALSNRTFITTQNEQVHGMGIGPYLAKEGDIVVVLFGANLCLVLRPVQGEDRYKIVGDASMVL</sequence>
<organism evidence="2 3">
    <name type="scientific">Rhypophila decipiens</name>
    <dbReference type="NCBI Taxonomy" id="261697"/>
    <lineage>
        <taxon>Eukaryota</taxon>
        <taxon>Fungi</taxon>
        <taxon>Dikarya</taxon>
        <taxon>Ascomycota</taxon>
        <taxon>Pezizomycotina</taxon>
        <taxon>Sordariomycetes</taxon>
        <taxon>Sordariomycetidae</taxon>
        <taxon>Sordariales</taxon>
        <taxon>Naviculisporaceae</taxon>
        <taxon>Rhypophila</taxon>
    </lineage>
</organism>
<dbReference type="PANTHER" id="PTHR24148">
    <property type="entry name" value="ANKYRIN REPEAT DOMAIN-CONTAINING PROTEIN 39 HOMOLOG-RELATED"/>
    <property type="match status" value="1"/>
</dbReference>
<evidence type="ECO:0000313" key="3">
    <source>
        <dbReference type="Proteomes" id="UP001301769"/>
    </source>
</evidence>
<dbReference type="Pfam" id="PF06985">
    <property type="entry name" value="HET"/>
    <property type="match status" value="1"/>
</dbReference>
<accession>A0AAN7B2U1</accession>
<proteinExistence type="predicted"/>
<dbReference type="AlphaFoldDB" id="A0AAN7B2U1"/>
<feature type="domain" description="Heterokaryon incompatibility" evidence="1">
    <location>
        <begin position="48"/>
        <end position="209"/>
    </location>
</feature>
<gene>
    <name evidence="2" type="ORF">QBC37DRAFT_392187</name>
</gene>
<dbReference type="InterPro" id="IPR010730">
    <property type="entry name" value="HET"/>
</dbReference>
<protein>
    <submittedName>
        <fullName evidence="2">Heterokaryon incompatibility protein-domain-containing protein</fullName>
    </submittedName>
</protein>
<comment type="caution">
    <text evidence="2">The sequence shown here is derived from an EMBL/GenBank/DDBJ whole genome shotgun (WGS) entry which is preliminary data.</text>
</comment>
<dbReference type="Proteomes" id="UP001301769">
    <property type="component" value="Unassembled WGS sequence"/>
</dbReference>
<reference evidence="2" key="2">
    <citation type="submission" date="2023-05" db="EMBL/GenBank/DDBJ databases">
        <authorList>
            <consortium name="Lawrence Berkeley National Laboratory"/>
            <person name="Steindorff A."/>
            <person name="Hensen N."/>
            <person name="Bonometti L."/>
            <person name="Westerberg I."/>
            <person name="Brannstrom I.O."/>
            <person name="Guillou S."/>
            <person name="Cros-Aarteil S."/>
            <person name="Calhoun S."/>
            <person name="Haridas S."/>
            <person name="Kuo A."/>
            <person name="Mondo S."/>
            <person name="Pangilinan J."/>
            <person name="Riley R."/>
            <person name="Labutti K."/>
            <person name="Andreopoulos B."/>
            <person name="Lipzen A."/>
            <person name="Chen C."/>
            <person name="Yanf M."/>
            <person name="Daum C."/>
            <person name="Ng V."/>
            <person name="Clum A."/>
            <person name="Ohm R."/>
            <person name="Martin F."/>
            <person name="Silar P."/>
            <person name="Natvig D."/>
            <person name="Lalanne C."/>
            <person name="Gautier V."/>
            <person name="Ament-Velasquez S.L."/>
            <person name="Kruys A."/>
            <person name="Hutchinson M.I."/>
            <person name="Powell A.J."/>
            <person name="Barry K."/>
            <person name="Miller A.N."/>
            <person name="Grigoriev I.V."/>
            <person name="Debuchy R."/>
            <person name="Gladieux P."/>
            <person name="Thoren M.H."/>
            <person name="Johannesson H."/>
        </authorList>
    </citation>
    <scope>NUCLEOTIDE SEQUENCE</scope>
    <source>
        <strain evidence="2">PSN293</strain>
    </source>
</reference>
<keyword evidence="3" id="KW-1185">Reference proteome</keyword>
<evidence type="ECO:0000259" key="1">
    <source>
        <dbReference type="Pfam" id="PF06985"/>
    </source>
</evidence>
<evidence type="ECO:0000313" key="2">
    <source>
        <dbReference type="EMBL" id="KAK4208209.1"/>
    </source>
</evidence>
<dbReference type="Pfam" id="PF26639">
    <property type="entry name" value="Het-6_barrel"/>
    <property type="match status" value="1"/>
</dbReference>
<name>A0AAN7B2U1_9PEZI</name>
<reference evidence="2" key="1">
    <citation type="journal article" date="2023" name="Mol. Phylogenet. Evol.">
        <title>Genome-scale phylogeny and comparative genomics of the fungal order Sordariales.</title>
        <authorList>
            <person name="Hensen N."/>
            <person name="Bonometti L."/>
            <person name="Westerberg I."/>
            <person name="Brannstrom I.O."/>
            <person name="Guillou S."/>
            <person name="Cros-Aarteil S."/>
            <person name="Calhoun S."/>
            <person name="Haridas S."/>
            <person name="Kuo A."/>
            <person name="Mondo S."/>
            <person name="Pangilinan J."/>
            <person name="Riley R."/>
            <person name="LaButti K."/>
            <person name="Andreopoulos B."/>
            <person name="Lipzen A."/>
            <person name="Chen C."/>
            <person name="Yan M."/>
            <person name="Daum C."/>
            <person name="Ng V."/>
            <person name="Clum A."/>
            <person name="Steindorff A."/>
            <person name="Ohm R.A."/>
            <person name="Martin F."/>
            <person name="Silar P."/>
            <person name="Natvig D.O."/>
            <person name="Lalanne C."/>
            <person name="Gautier V."/>
            <person name="Ament-Velasquez S.L."/>
            <person name="Kruys A."/>
            <person name="Hutchinson M.I."/>
            <person name="Powell A.J."/>
            <person name="Barry K."/>
            <person name="Miller A.N."/>
            <person name="Grigoriev I.V."/>
            <person name="Debuchy R."/>
            <person name="Gladieux P."/>
            <person name="Hiltunen Thoren M."/>
            <person name="Johannesson H."/>
        </authorList>
    </citation>
    <scope>NUCLEOTIDE SEQUENCE</scope>
    <source>
        <strain evidence="2">PSN293</strain>
    </source>
</reference>